<protein>
    <submittedName>
        <fullName evidence="1">Cysteine desulfurase</fullName>
    </submittedName>
</protein>
<sequence length="262" mass="28848">MTGAGGCGTKEHARNSMDAVVIHLEQQLREAISRIHLPDSHSAARHAAKRLHEVAEHAPAFLAMLAEPWLEGPVSDRTQQLLADCARIHLYARILDDALDENLPVCRQNLLRAQPMFWQAVQRIAAKTSDTVAQEAEQLIQQTVFAVQADDLWRDPKHWGPKNHHLLLAPLLLSGNNAAYQACRNGLSNLIALVQAGDEWKQGDLADGRLQEALLAFVAQCLDTDQLTTLKQEGWPTAAERIIWNADRLIGVLSAPSGVSIP</sequence>
<evidence type="ECO:0000313" key="1">
    <source>
        <dbReference type="EMBL" id="KPY31467.1"/>
    </source>
</evidence>
<dbReference type="AlphaFoldDB" id="A0A0Q0AEF5"/>
<dbReference type="EMBL" id="LJRC01000255">
    <property type="protein sequence ID" value="KPY31467.1"/>
    <property type="molecule type" value="Genomic_DNA"/>
</dbReference>
<dbReference type="PATRIC" id="fig|251707.3.peg.660"/>
<evidence type="ECO:0000313" key="2">
    <source>
        <dbReference type="Proteomes" id="UP000050562"/>
    </source>
</evidence>
<proteinExistence type="predicted"/>
<dbReference type="Proteomes" id="UP000050562">
    <property type="component" value="Unassembled WGS sequence"/>
</dbReference>
<accession>A0A0Q0AEF5</accession>
<gene>
    <name evidence="1" type="ORF">ALO52_200226</name>
</gene>
<comment type="caution">
    <text evidence="1">The sequence shown here is derived from an EMBL/GenBank/DDBJ whole genome shotgun (WGS) entry which is preliminary data.</text>
</comment>
<reference evidence="1 2" key="1">
    <citation type="submission" date="2015-09" db="EMBL/GenBank/DDBJ databases">
        <title>Genome announcement of multiple Pseudomonas syringae strains.</title>
        <authorList>
            <person name="Thakur S."/>
            <person name="Wang P.W."/>
            <person name="Gong Y."/>
            <person name="Weir B.S."/>
            <person name="Guttman D.S."/>
        </authorList>
    </citation>
    <scope>NUCLEOTIDE SEQUENCE [LARGE SCALE GENOMIC DNA]</scope>
    <source>
        <strain evidence="1 2">ICMP3956</strain>
    </source>
</reference>
<name>A0A0Q0AEF5_9PSED</name>
<organism evidence="1 2">
    <name type="scientific">Pseudomonas syringae pv. primulae</name>
    <dbReference type="NCBI Taxonomy" id="251707"/>
    <lineage>
        <taxon>Bacteria</taxon>
        <taxon>Pseudomonadati</taxon>
        <taxon>Pseudomonadota</taxon>
        <taxon>Gammaproteobacteria</taxon>
        <taxon>Pseudomonadales</taxon>
        <taxon>Pseudomonadaceae</taxon>
        <taxon>Pseudomonas</taxon>
    </lineage>
</organism>